<sequence>MKKLLLVIAMVAAGFTANAQEANGQTAKGKWLVEGNTGFGAAHGAATGFYLSSEDMPGGGSVTSWGIGAEAGYFIMDDLAIKLGLGYNDRGADDAFSYKIGAKYYISSMIPVQIDYSGASYDAYDASFLGFQAGYAIFLGDMVSIEPGLRYNLGLGDTEDFNSFQFNVGFALHF</sequence>
<gene>
    <name evidence="2" type="ORF">LCI24_08325</name>
</gene>
<comment type="caution">
    <text evidence="2">The sequence shown here is derived from an EMBL/GenBank/DDBJ whole genome shotgun (WGS) entry which is preliminary data.</text>
</comment>
<name>A0A9X4IQ00_9FLAO</name>
<evidence type="ECO:0008006" key="4">
    <source>
        <dbReference type="Google" id="ProtNLM"/>
    </source>
</evidence>
<protein>
    <recommendedName>
        <fullName evidence="4">Outer membrane protein beta-barrel domain-containing protein</fullName>
    </recommendedName>
</protein>
<keyword evidence="3" id="KW-1185">Reference proteome</keyword>
<proteinExistence type="predicted"/>
<dbReference type="RefSeq" id="WP_274639960.1">
    <property type="nucleotide sequence ID" value="NZ_JAIWJY010000004.1"/>
</dbReference>
<dbReference type="Proteomes" id="UP001149303">
    <property type="component" value="Unassembled WGS sequence"/>
</dbReference>
<dbReference type="AlphaFoldDB" id="A0A9X4IQ00"/>
<keyword evidence="1" id="KW-0732">Signal</keyword>
<evidence type="ECO:0000313" key="3">
    <source>
        <dbReference type="Proteomes" id="UP001149303"/>
    </source>
</evidence>
<accession>A0A9X4IQ00</accession>
<feature type="signal peptide" evidence="1">
    <location>
        <begin position="1"/>
        <end position="19"/>
    </location>
</feature>
<feature type="chain" id="PRO_5040771375" description="Outer membrane protein beta-barrel domain-containing protein" evidence="1">
    <location>
        <begin position="20"/>
        <end position="174"/>
    </location>
</feature>
<reference evidence="2" key="1">
    <citation type="submission" date="2021-09" db="EMBL/GenBank/DDBJ databases">
        <authorList>
            <person name="Smyrli M."/>
        </authorList>
    </citation>
    <scope>NUCLEOTIDE SEQUENCE</scope>
    <source>
        <strain evidence="2">LAR25</strain>
    </source>
</reference>
<evidence type="ECO:0000313" key="2">
    <source>
        <dbReference type="EMBL" id="MDE1206801.1"/>
    </source>
</evidence>
<evidence type="ECO:0000256" key="1">
    <source>
        <dbReference type="SAM" id="SignalP"/>
    </source>
</evidence>
<organism evidence="2 3">
    <name type="scientific">Tenacibaculum larymnensis</name>
    <dbReference type="NCBI Taxonomy" id="2878201"/>
    <lineage>
        <taxon>Bacteria</taxon>
        <taxon>Pseudomonadati</taxon>
        <taxon>Bacteroidota</taxon>
        <taxon>Flavobacteriia</taxon>
        <taxon>Flavobacteriales</taxon>
        <taxon>Flavobacteriaceae</taxon>
        <taxon>Tenacibaculum</taxon>
    </lineage>
</organism>
<dbReference type="EMBL" id="JAIWJY010000004">
    <property type="protein sequence ID" value="MDE1206801.1"/>
    <property type="molecule type" value="Genomic_DNA"/>
</dbReference>